<protein>
    <submittedName>
        <fullName evidence="2">Uncharacterized protein</fullName>
    </submittedName>
</protein>
<accession>A0AAE5CB97</accession>
<dbReference type="AlphaFoldDB" id="A0AAE5CB97"/>
<gene>
    <name evidence="2" type="ORF">GWO12_10615</name>
</gene>
<evidence type="ECO:0000313" key="3">
    <source>
        <dbReference type="Proteomes" id="UP000702544"/>
    </source>
</evidence>
<feature type="coiled-coil region" evidence="1">
    <location>
        <begin position="41"/>
        <end position="75"/>
    </location>
</feature>
<reference evidence="2 3" key="1">
    <citation type="submission" date="2020-01" db="EMBL/GenBank/DDBJ databases">
        <title>Genomes assembled from Gulf of Kutch pelagic sediment metagenomes.</title>
        <authorList>
            <person name="Chandrashekar M."/>
            <person name="Mahajan M.S."/>
            <person name="Dave K.J."/>
            <person name="Vatsa P."/>
            <person name="Nathani N.M."/>
        </authorList>
    </citation>
    <scope>NUCLEOTIDE SEQUENCE [LARGE SCALE GENOMIC DNA]</scope>
    <source>
        <strain evidence="2">KS3-K002</strain>
    </source>
</reference>
<evidence type="ECO:0000256" key="1">
    <source>
        <dbReference type="SAM" id="Coils"/>
    </source>
</evidence>
<name>A0AAE5CB97_9BACT</name>
<organism evidence="2 3">
    <name type="scientific">Candidatus Kutchimonas denitrificans</name>
    <dbReference type="NCBI Taxonomy" id="3056748"/>
    <lineage>
        <taxon>Bacteria</taxon>
        <taxon>Pseudomonadati</taxon>
        <taxon>Gemmatimonadota</taxon>
        <taxon>Gemmatimonadia</taxon>
        <taxon>Candidatus Palauibacterales</taxon>
        <taxon>Candidatus Palauibacteraceae</taxon>
        <taxon>Candidatus Kutchimonas</taxon>
    </lineage>
</organism>
<evidence type="ECO:0000313" key="2">
    <source>
        <dbReference type="EMBL" id="NIR75542.1"/>
    </source>
</evidence>
<proteinExistence type="predicted"/>
<dbReference type="EMBL" id="JAACAK010000083">
    <property type="protein sequence ID" value="NIR75542.1"/>
    <property type="molecule type" value="Genomic_DNA"/>
</dbReference>
<comment type="caution">
    <text evidence="2">The sequence shown here is derived from an EMBL/GenBank/DDBJ whole genome shotgun (WGS) entry which is preliminary data.</text>
</comment>
<keyword evidence="1" id="KW-0175">Coiled coil</keyword>
<sequence>MAVLYLLVLVFLAKIVLIDSPVGTALGDAIRSLTPSRAPEGAASRADLEHLRRDVEELRDRVDRVVEEQAFLTQLLSESQRRSLGPGKSEDFDIPK</sequence>
<dbReference type="Proteomes" id="UP000702544">
    <property type="component" value="Unassembled WGS sequence"/>
</dbReference>